<sequence>MKKVIYCLLIVGLIAGLCSFTVAGEEKKDDKVKMSGKVVTGLQGVKEDLRSSKFYEYRDVPNGFFFKYFEVNLNKGDKYLTFESSNVSLDDANYLFSMGKHGKYNVSIGWDEIPHRFSYEGKTLYVETAPGIYILADQIQTDAQNATPLAAGQALISNFLTGVHEIDLALYRKKTTLDISYEHSVPLNLNLNVSHEKREGTRPFGASLGFSHAIEVAEPIDYRTTNVDANLEYSKDWGTLRGGVWVSAFDNDIQTLQWDNFYRITDRTYSSAYSPGDGTSRGELALSPSNMAQKVYLNASLKLFKSARLNGSFSYGKFSQNEPLLPYTINHSIAEEIPFALSAPANSANAKANVANLNLTFTSKITKGVNISAGIRYYNFEDKTEELHLPGYVRFDQVWEEVPLIVEPYSYSPKKYFGDISFNLLKNTTFKVGYSFSSIDRKLGEEDEGTSDEGTFKASIDSTLTDWLMLRLGYQHSKREWSLDGEKEIYPPPVPGTFNFKRYHEANRDRDALNILVDLMPMEKFDVSLGYMMGKDDYPKSDYGLLNSEFSMVSLDLTYHATENTGIFAFYSYEKYDSDQKSRQSGSVVSTRTIDDWSLSLTDKANTFGGGFNTALKKDKVNLYVYYTYSKVKGDSYMYSPPGGTPDSVVNFTKPLDVTTLNSAKVKLVFRHSEHFLTTIGYWYEQYDLDDIARNDTKVDMQGSSGGIFLAALEPAYKYHVGFLNFVCTW</sequence>
<protein>
    <recommendedName>
        <fullName evidence="4">TonB-dependent receptor-like beta-barrel domain-containing protein</fullName>
    </recommendedName>
</protein>
<gene>
    <name evidence="2" type="ORF">A2Y62_15800</name>
</gene>
<organism evidence="2 3">
    <name type="scientific">Candidatus Fischerbacteria bacterium RBG_13_37_8</name>
    <dbReference type="NCBI Taxonomy" id="1817863"/>
    <lineage>
        <taxon>Bacteria</taxon>
        <taxon>Candidatus Fischeribacteriota</taxon>
    </lineage>
</organism>
<dbReference type="Pfam" id="PF11854">
    <property type="entry name" value="MtrB_PioB"/>
    <property type="match status" value="1"/>
</dbReference>
<evidence type="ECO:0008006" key="4">
    <source>
        <dbReference type="Google" id="ProtNLM"/>
    </source>
</evidence>
<evidence type="ECO:0000313" key="2">
    <source>
        <dbReference type="EMBL" id="OGF67421.1"/>
    </source>
</evidence>
<evidence type="ECO:0000313" key="3">
    <source>
        <dbReference type="Proteomes" id="UP000178943"/>
    </source>
</evidence>
<dbReference type="InterPro" id="IPR023614">
    <property type="entry name" value="Porin_dom_sf"/>
</dbReference>
<dbReference type="NCBIfam" id="TIGR03509">
    <property type="entry name" value="OMP_MtrB_PioB"/>
    <property type="match status" value="1"/>
</dbReference>
<dbReference type="Proteomes" id="UP000178943">
    <property type="component" value="Unassembled WGS sequence"/>
</dbReference>
<proteinExistence type="predicted"/>
<comment type="caution">
    <text evidence="2">The sequence shown here is derived from an EMBL/GenBank/DDBJ whole genome shotgun (WGS) entry which is preliminary data.</text>
</comment>
<dbReference type="SUPFAM" id="SSF56935">
    <property type="entry name" value="Porins"/>
    <property type="match status" value="2"/>
</dbReference>
<keyword evidence="1" id="KW-0732">Signal</keyword>
<dbReference type="InterPro" id="IPR020016">
    <property type="entry name" value="Decahaem-assoc_OM_MtrB/PioB"/>
</dbReference>
<evidence type="ECO:0000256" key="1">
    <source>
        <dbReference type="SAM" id="SignalP"/>
    </source>
</evidence>
<feature type="chain" id="PRO_5009522090" description="TonB-dependent receptor-like beta-barrel domain-containing protein" evidence="1">
    <location>
        <begin position="24"/>
        <end position="730"/>
    </location>
</feature>
<dbReference type="Gene3D" id="2.40.160.10">
    <property type="entry name" value="Porin"/>
    <property type="match status" value="1"/>
</dbReference>
<accession>A0A1F5VWE8</accession>
<dbReference type="STRING" id="1817863.A2Y62_15800"/>
<feature type="signal peptide" evidence="1">
    <location>
        <begin position="1"/>
        <end position="23"/>
    </location>
</feature>
<name>A0A1F5VWE8_9BACT</name>
<dbReference type="EMBL" id="MFGW01000053">
    <property type="protein sequence ID" value="OGF67421.1"/>
    <property type="molecule type" value="Genomic_DNA"/>
</dbReference>
<dbReference type="AlphaFoldDB" id="A0A1F5VWE8"/>
<reference evidence="2 3" key="1">
    <citation type="journal article" date="2016" name="Nat. Commun.">
        <title>Thousands of microbial genomes shed light on interconnected biogeochemical processes in an aquifer system.</title>
        <authorList>
            <person name="Anantharaman K."/>
            <person name="Brown C.T."/>
            <person name="Hug L.A."/>
            <person name="Sharon I."/>
            <person name="Castelle C.J."/>
            <person name="Probst A.J."/>
            <person name="Thomas B.C."/>
            <person name="Singh A."/>
            <person name="Wilkins M.J."/>
            <person name="Karaoz U."/>
            <person name="Brodie E.L."/>
            <person name="Williams K.H."/>
            <person name="Hubbard S.S."/>
            <person name="Banfield J.F."/>
        </authorList>
    </citation>
    <scope>NUCLEOTIDE SEQUENCE [LARGE SCALE GENOMIC DNA]</scope>
</reference>